<dbReference type="GO" id="GO:0005634">
    <property type="term" value="C:nucleus"/>
    <property type="evidence" value="ECO:0007669"/>
    <property type="project" value="UniProtKB-SubCell"/>
</dbReference>
<proteinExistence type="predicted"/>
<evidence type="ECO:0000313" key="11">
    <source>
        <dbReference type="EMBL" id="KAK8719698.1"/>
    </source>
</evidence>
<keyword evidence="5" id="KW-0805">Transcription regulation</keyword>
<feature type="domain" description="C2H2-type" evidence="10">
    <location>
        <begin position="28"/>
        <end position="58"/>
    </location>
</feature>
<dbReference type="SMART" id="SM00355">
    <property type="entry name" value="ZnF_C2H2"/>
    <property type="match status" value="5"/>
</dbReference>
<dbReference type="PROSITE" id="PS00028">
    <property type="entry name" value="ZINC_FINGER_C2H2_1"/>
    <property type="match status" value="4"/>
</dbReference>
<dbReference type="GO" id="GO:0006357">
    <property type="term" value="P:regulation of transcription by RNA polymerase II"/>
    <property type="evidence" value="ECO:0007669"/>
    <property type="project" value="TreeGrafter"/>
</dbReference>
<dbReference type="SUPFAM" id="SSF57667">
    <property type="entry name" value="beta-beta-alpha zinc fingers"/>
    <property type="match status" value="1"/>
</dbReference>
<organism evidence="11 12">
    <name type="scientific">Cherax quadricarinatus</name>
    <name type="common">Australian red claw crayfish</name>
    <dbReference type="NCBI Taxonomy" id="27406"/>
    <lineage>
        <taxon>Eukaryota</taxon>
        <taxon>Metazoa</taxon>
        <taxon>Ecdysozoa</taxon>
        <taxon>Arthropoda</taxon>
        <taxon>Crustacea</taxon>
        <taxon>Multicrustacea</taxon>
        <taxon>Malacostraca</taxon>
        <taxon>Eumalacostraca</taxon>
        <taxon>Eucarida</taxon>
        <taxon>Decapoda</taxon>
        <taxon>Pleocyemata</taxon>
        <taxon>Astacidea</taxon>
        <taxon>Parastacoidea</taxon>
        <taxon>Parastacidae</taxon>
        <taxon>Cherax</taxon>
    </lineage>
</organism>
<evidence type="ECO:0000256" key="4">
    <source>
        <dbReference type="ARBA" id="ARBA00022833"/>
    </source>
</evidence>
<reference evidence="11 12" key="1">
    <citation type="journal article" date="2024" name="BMC Genomics">
        <title>Genome assembly of redclaw crayfish (Cherax quadricarinatus) provides insights into its immune adaptation and hypoxia tolerance.</title>
        <authorList>
            <person name="Liu Z."/>
            <person name="Zheng J."/>
            <person name="Li H."/>
            <person name="Fang K."/>
            <person name="Wang S."/>
            <person name="He J."/>
            <person name="Zhou D."/>
            <person name="Weng S."/>
            <person name="Chi M."/>
            <person name="Gu Z."/>
            <person name="He J."/>
            <person name="Li F."/>
            <person name="Wang M."/>
        </authorList>
    </citation>
    <scope>NUCLEOTIDE SEQUENCE [LARGE SCALE GENOMIC DNA]</scope>
    <source>
        <strain evidence="11">ZL_2023a</strain>
    </source>
</reference>
<dbReference type="PANTHER" id="PTHR46179:SF13">
    <property type="entry name" value="C2H2-TYPE DOMAIN-CONTAINING PROTEIN"/>
    <property type="match status" value="1"/>
</dbReference>
<evidence type="ECO:0000256" key="9">
    <source>
        <dbReference type="SAM" id="MobiDB-lite"/>
    </source>
</evidence>
<dbReference type="InterPro" id="IPR036236">
    <property type="entry name" value="Znf_C2H2_sf"/>
</dbReference>
<dbReference type="Pfam" id="PF00096">
    <property type="entry name" value="zf-C2H2"/>
    <property type="match status" value="1"/>
</dbReference>
<dbReference type="Pfam" id="PF13912">
    <property type="entry name" value="zf-C2H2_6"/>
    <property type="match status" value="1"/>
</dbReference>
<gene>
    <name evidence="11" type="ORF">OTU49_013853</name>
</gene>
<evidence type="ECO:0000256" key="1">
    <source>
        <dbReference type="ARBA" id="ARBA00004123"/>
    </source>
</evidence>
<feature type="domain" description="C2H2-type" evidence="10">
    <location>
        <begin position="55"/>
        <end position="82"/>
    </location>
</feature>
<evidence type="ECO:0000313" key="12">
    <source>
        <dbReference type="Proteomes" id="UP001445076"/>
    </source>
</evidence>
<feature type="compositionally biased region" description="Acidic residues" evidence="9">
    <location>
        <begin position="177"/>
        <end position="187"/>
    </location>
</feature>
<dbReference type="PANTHER" id="PTHR46179">
    <property type="entry name" value="ZINC FINGER PROTEIN"/>
    <property type="match status" value="1"/>
</dbReference>
<evidence type="ECO:0000256" key="8">
    <source>
        <dbReference type="PROSITE-ProRule" id="PRU00042"/>
    </source>
</evidence>
<evidence type="ECO:0000256" key="3">
    <source>
        <dbReference type="ARBA" id="ARBA00022771"/>
    </source>
</evidence>
<keyword evidence="4" id="KW-0862">Zinc</keyword>
<feature type="non-terminal residue" evidence="11">
    <location>
        <position position="1"/>
    </location>
</feature>
<keyword evidence="12" id="KW-1185">Reference proteome</keyword>
<feature type="domain" description="C2H2-type" evidence="10">
    <location>
        <begin position="115"/>
        <end position="138"/>
    </location>
</feature>
<evidence type="ECO:0000259" key="10">
    <source>
        <dbReference type="PROSITE" id="PS50157"/>
    </source>
</evidence>
<dbReference type="PROSITE" id="PS50157">
    <property type="entry name" value="ZINC_FINGER_C2H2_2"/>
    <property type="match status" value="4"/>
</dbReference>
<evidence type="ECO:0000256" key="7">
    <source>
        <dbReference type="ARBA" id="ARBA00023242"/>
    </source>
</evidence>
<dbReference type="AlphaFoldDB" id="A0AAW0VR03"/>
<dbReference type="EMBL" id="JARKIK010001523">
    <property type="protein sequence ID" value="KAK8719698.1"/>
    <property type="molecule type" value="Genomic_DNA"/>
</dbReference>
<name>A0AAW0VR03_CHEQU</name>
<feature type="domain" description="C2H2-type" evidence="10">
    <location>
        <begin position="84"/>
        <end position="114"/>
    </location>
</feature>
<sequence>CDFPGCDVRCEAPSRLKRHYKVHEKNRYSCPRESCKEVFDEYKELQHHLSIGHPKECDICKKTFRQLRQLKLHRLTHETVKVAHFCPFETCDKYFYQEKNLNAHFARIHERTKIYECGVCSRQLSSKQKLMYHTKTHSPGYKRNYTSISKKPRRTRKDKGVMRKDINSFLSVYYSDEESKETNDTEDNCSVQESKDLKESYSDEYSQETKNIEDIYSYEDFGEENYLVVRYVDYKSKEEKDLEDNCCNKESIKNKGIRRQDKTKEI</sequence>
<keyword evidence="3 8" id="KW-0863">Zinc-finger</keyword>
<evidence type="ECO:0000256" key="5">
    <source>
        <dbReference type="ARBA" id="ARBA00023015"/>
    </source>
</evidence>
<keyword evidence="2" id="KW-0479">Metal-binding</keyword>
<keyword evidence="7" id="KW-0539">Nucleus</keyword>
<dbReference type="Proteomes" id="UP001445076">
    <property type="component" value="Unassembled WGS sequence"/>
</dbReference>
<evidence type="ECO:0000256" key="6">
    <source>
        <dbReference type="ARBA" id="ARBA00023163"/>
    </source>
</evidence>
<comment type="subcellular location">
    <subcellularLocation>
        <location evidence="1">Nucleus</location>
    </subcellularLocation>
</comment>
<evidence type="ECO:0000256" key="2">
    <source>
        <dbReference type="ARBA" id="ARBA00022723"/>
    </source>
</evidence>
<dbReference type="Gene3D" id="3.30.160.60">
    <property type="entry name" value="Classic Zinc Finger"/>
    <property type="match status" value="3"/>
</dbReference>
<keyword evidence="6" id="KW-0804">Transcription</keyword>
<dbReference type="InterPro" id="IPR013087">
    <property type="entry name" value="Znf_C2H2_type"/>
</dbReference>
<accession>A0AAW0VR03</accession>
<protein>
    <recommendedName>
        <fullName evidence="10">C2H2-type domain-containing protein</fullName>
    </recommendedName>
</protein>
<dbReference type="InterPro" id="IPR051061">
    <property type="entry name" value="Zinc_finger_trans_reg"/>
</dbReference>
<feature type="region of interest" description="Disordered" evidence="9">
    <location>
        <begin position="177"/>
        <end position="205"/>
    </location>
</feature>
<dbReference type="GO" id="GO:0008270">
    <property type="term" value="F:zinc ion binding"/>
    <property type="evidence" value="ECO:0007669"/>
    <property type="project" value="UniProtKB-KW"/>
</dbReference>
<comment type="caution">
    <text evidence="11">The sequence shown here is derived from an EMBL/GenBank/DDBJ whole genome shotgun (WGS) entry which is preliminary data.</text>
</comment>